<organism evidence="3 4">
    <name type="scientific">Jaminaea rosea</name>
    <dbReference type="NCBI Taxonomy" id="1569628"/>
    <lineage>
        <taxon>Eukaryota</taxon>
        <taxon>Fungi</taxon>
        <taxon>Dikarya</taxon>
        <taxon>Basidiomycota</taxon>
        <taxon>Ustilaginomycotina</taxon>
        <taxon>Exobasidiomycetes</taxon>
        <taxon>Microstromatales</taxon>
        <taxon>Microstromatales incertae sedis</taxon>
        <taxon>Jaminaea</taxon>
    </lineage>
</organism>
<reference evidence="3 4" key="1">
    <citation type="journal article" date="2018" name="Mol. Biol. Evol.">
        <title>Broad Genomic Sampling Reveals a Smut Pathogenic Ancestry of the Fungal Clade Ustilaginomycotina.</title>
        <authorList>
            <person name="Kijpornyongpan T."/>
            <person name="Mondo S.J."/>
            <person name="Barry K."/>
            <person name="Sandor L."/>
            <person name="Lee J."/>
            <person name="Lipzen A."/>
            <person name="Pangilinan J."/>
            <person name="LaButti K."/>
            <person name="Hainaut M."/>
            <person name="Henrissat B."/>
            <person name="Grigoriev I.V."/>
            <person name="Spatafora J.W."/>
            <person name="Aime M.C."/>
        </authorList>
    </citation>
    <scope>NUCLEOTIDE SEQUENCE [LARGE SCALE GENOMIC DNA]</scope>
    <source>
        <strain evidence="3 4">MCA 5214</strain>
    </source>
</reference>
<dbReference type="EMBL" id="KZ819676">
    <property type="protein sequence ID" value="PWN25388.1"/>
    <property type="molecule type" value="Genomic_DNA"/>
</dbReference>
<keyword evidence="4" id="KW-1185">Reference proteome</keyword>
<dbReference type="RefSeq" id="XP_025360000.1">
    <property type="nucleotide sequence ID" value="XM_025509380.1"/>
</dbReference>
<protein>
    <submittedName>
        <fullName evidence="3">Uncharacterized protein</fullName>
    </submittedName>
</protein>
<evidence type="ECO:0000313" key="4">
    <source>
        <dbReference type="Proteomes" id="UP000245884"/>
    </source>
</evidence>
<dbReference type="AlphaFoldDB" id="A0A316UKQ9"/>
<sequence>MRFTLLLISAAALALTVSATPLDPELHQLAARGACSGGINVCCSSSSVSCSGNVCKACCNGTCGCFYSKGSSCGSNFPCTDVTKPDFATTNGQCTAPSGGNTGSTGGSTGSTGSTSSRCARLSPALRRFFNC</sequence>
<accession>A0A316UKQ9</accession>
<keyword evidence="2" id="KW-0732">Signal</keyword>
<dbReference type="Proteomes" id="UP000245884">
    <property type="component" value="Unassembled WGS sequence"/>
</dbReference>
<dbReference type="GeneID" id="37031203"/>
<evidence type="ECO:0000256" key="2">
    <source>
        <dbReference type="SAM" id="SignalP"/>
    </source>
</evidence>
<feature type="compositionally biased region" description="Gly residues" evidence="1">
    <location>
        <begin position="100"/>
        <end position="110"/>
    </location>
</feature>
<feature type="region of interest" description="Disordered" evidence="1">
    <location>
        <begin position="98"/>
        <end position="119"/>
    </location>
</feature>
<feature type="signal peptide" evidence="2">
    <location>
        <begin position="1"/>
        <end position="19"/>
    </location>
</feature>
<gene>
    <name evidence="3" type="ORF">BDZ90DRAFT_281601</name>
</gene>
<feature type="chain" id="PRO_5016363632" evidence="2">
    <location>
        <begin position="20"/>
        <end position="132"/>
    </location>
</feature>
<evidence type="ECO:0000256" key="1">
    <source>
        <dbReference type="SAM" id="MobiDB-lite"/>
    </source>
</evidence>
<evidence type="ECO:0000313" key="3">
    <source>
        <dbReference type="EMBL" id="PWN25388.1"/>
    </source>
</evidence>
<name>A0A316UKQ9_9BASI</name>
<proteinExistence type="predicted"/>